<feature type="transmembrane region" description="Helical" evidence="1">
    <location>
        <begin position="12"/>
        <end position="35"/>
    </location>
</feature>
<dbReference type="Proteomes" id="UP000257706">
    <property type="component" value="Unassembled WGS sequence"/>
</dbReference>
<dbReference type="AlphaFoldDB" id="A0A161PTL2"/>
<dbReference type="Proteomes" id="UP000075787">
    <property type="component" value="Unassembled WGS sequence"/>
</dbReference>
<protein>
    <submittedName>
        <fullName evidence="4">Cytochrome C</fullName>
    </submittedName>
</protein>
<dbReference type="OrthoDB" id="9814800at2"/>
<evidence type="ECO:0000313" key="5">
    <source>
        <dbReference type="Proteomes" id="UP000075787"/>
    </source>
</evidence>
<dbReference type="SUPFAM" id="SSF48695">
    <property type="entry name" value="Multiheme cytochromes"/>
    <property type="match status" value="1"/>
</dbReference>
<accession>A0A161PTL2</accession>
<dbReference type="PANTHER" id="PTHR39425:SF1">
    <property type="entry name" value="CYTOCHROME C7-LIKE DOMAIN-CONTAINING PROTEIN"/>
    <property type="match status" value="1"/>
</dbReference>
<name>A0A161PTL2_9PROT</name>
<dbReference type="PANTHER" id="PTHR39425">
    <property type="entry name" value="LIPOPROTEIN CYTOCHROME C"/>
    <property type="match status" value="1"/>
</dbReference>
<dbReference type="Gene3D" id="3.90.10.10">
    <property type="entry name" value="Cytochrome C3"/>
    <property type="match status" value="2"/>
</dbReference>
<dbReference type="EMBL" id="DMAI01000121">
    <property type="protein sequence ID" value="HAE47265.1"/>
    <property type="molecule type" value="Genomic_DNA"/>
</dbReference>
<dbReference type="InterPro" id="IPR036280">
    <property type="entry name" value="Multihaem_cyt_sf"/>
</dbReference>
<feature type="domain" description="Cytochrome c7-like" evidence="2">
    <location>
        <begin position="126"/>
        <end position="222"/>
    </location>
</feature>
<dbReference type="Pfam" id="PF14522">
    <property type="entry name" value="Cytochrome_C7"/>
    <property type="match status" value="1"/>
</dbReference>
<gene>
    <name evidence="4" type="ORF">AUP44_12425</name>
    <name evidence="3" type="ORF">DCK97_07575</name>
</gene>
<dbReference type="EMBL" id="LPZR01000196">
    <property type="protein sequence ID" value="KYO50573.1"/>
    <property type="molecule type" value="Genomic_DNA"/>
</dbReference>
<keyword evidence="1" id="KW-0472">Membrane</keyword>
<sequence>MPQIFTKSADTRLRAALLLVALAAVGAVLFIGGYMESSYATLIGWVRDQPVPFSHEHHVGGLGIDCRYCHTAVETSEHADLPPTHVCMTCHSQLWTGAPVLAPVRDSLATGRPIAWQRVARLPDYVYFNHAIHIDRGVPCVTCHGRVDRMPLTARAEPFQMRWCLDCHRDPAPRLRPPDQVTRMDWSEWDAHPERHALYGEMMIKVYGIEPAKLDDCDVCHR</sequence>
<evidence type="ECO:0000313" key="6">
    <source>
        <dbReference type="Proteomes" id="UP000257706"/>
    </source>
</evidence>
<dbReference type="RefSeq" id="WP_062767832.1">
    <property type="nucleotide sequence ID" value="NZ_CP121045.1"/>
</dbReference>
<keyword evidence="1" id="KW-0812">Transmembrane</keyword>
<organism evidence="4 5">
    <name type="scientific">Tistrella mobilis</name>
    <dbReference type="NCBI Taxonomy" id="171437"/>
    <lineage>
        <taxon>Bacteria</taxon>
        <taxon>Pseudomonadati</taxon>
        <taxon>Pseudomonadota</taxon>
        <taxon>Alphaproteobacteria</taxon>
        <taxon>Geminicoccales</taxon>
        <taxon>Geminicoccaceae</taxon>
        <taxon>Tistrella</taxon>
    </lineage>
</organism>
<reference evidence="3 6" key="2">
    <citation type="journal article" date="2018" name="Nat. Biotechnol.">
        <title>A standardized bacterial taxonomy based on genome phylogeny substantially revises the tree of life.</title>
        <authorList>
            <person name="Parks D.H."/>
            <person name="Chuvochina M."/>
            <person name="Waite D.W."/>
            <person name="Rinke C."/>
            <person name="Skarshewski A."/>
            <person name="Chaumeil P.A."/>
            <person name="Hugenholtz P."/>
        </authorList>
    </citation>
    <scope>NUCLEOTIDE SEQUENCE [LARGE SCALE GENOMIC DNA]</scope>
    <source>
        <strain evidence="3">UBA8739</strain>
    </source>
</reference>
<dbReference type="GeneID" id="97242095"/>
<keyword evidence="1" id="KW-1133">Transmembrane helix</keyword>
<dbReference type="CDD" id="cd08168">
    <property type="entry name" value="Cytochrom_C3"/>
    <property type="match status" value="1"/>
</dbReference>
<reference evidence="4 5" key="1">
    <citation type="submission" date="2015-12" db="EMBL/GenBank/DDBJ databases">
        <title>Genome sequence of Tistrella mobilis MCCC 1A02139.</title>
        <authorList>
            <person name="Lu L."/>
            <person name="Lai Q."/>
            <person name="Shao Z."/>
            <person name="Qian P."/>
        </authorList>
    </citation>
    <scope>NUCLEOTIDE SEQUENCE [LARGE SCALE GENOMIC DNA]</scope>
    <source>
        <strain evidence="4 5">MCCC 1A02139</strain>
    </source>
</reference>
<proteinExistence type="predicted"/>
<evidence type="ECO:0000256" key="1">
    <source>
        <dbReference type="SAM" id="Phobius"/>
    </source>
</evidence>
<evidence type="ECO:0000259" key="2">
    <source>
        <dbReference type="Pfam" id="PF14522"/>
    </source>
</evidence>
<evidence type="ECO:0000313" key="4">
    <source>
        <dbReference type="EMBL" id="KYO50573.1"/>
    </source>
</evidence>
<evidence type="ECO:0000313" key="3">
    <source>
        <dbReference type="EMBL" id="HAE47265.1"/>
    </source>
</evidence>
<comment type="caution">
    <text evidence="4">The sequence shown here is derived from an EMBL/GenBank/DDBJ whole genome shotgun (WGS) entry which is preliminary data.</text>
</comment>
<dbReference type="InterPro" id="IPR029467">
    <property type="entry name" value="Cyt_c7-like"/>
</dbReference>